<dbReference type="InterPro" id="IPR029058">
    <property type="entry name" value="AB_hydrolase_fold"/>
</dbReference>
<dbReference type="RefSeq" id="WP_227182231.1">
    <property type="nucleotide sequence ID" value="NZ_JAJBZT010000019.1"/>
</dbReference>
<dbReference type="PANTHER" id="PTHR46623">
    <property type="entry name" value="CARBOXYMETHYLENEBUTENOLIDASE-RELATED"/>
    <property type="match status" value="1"/>
</dbReference>
<keyword evidence="4" id="KW-1185">Reference proteome</keyword>
<comment type="caution">
    <text evidence="3">The sequence shown here is derived from an EMBL/GenBank/DDBJ whole genome shotgun (WGS) entry which is preliminary data.</text>
</comment>
<dbReference type="SUPFAM" id="SSF53474">
    <property type="entry name" value="alpha/beta-Hydrolases"/>
    <property type="match status" value="1"/>
</dbReference>
<evidence type="ECO:0000256" key="1">
    <source>
        <dbReference type="ARBA" id="ARBA00022801"/>
    </source>
</evidence>
<accession>A0ABS8DB18</accession>
<evidence type="ECO:0000313" key="3">
    <source>
        <dbReference type="EMBL" id="MCB6185400.1"/>
    </source>
</evidence>
<dbReference type="InterPro" id="IPR002925">
    <property type="entry name" value="Dienelactn_hydro"/>
</dbReference>
<organism evidence="3 4">
    <name type="scientific">Leeia speluncae</name>
    <dbReference type="NCBI Taxonomy" id="2884804"/>
    <lineage>
        <taxon>Bacteria</taxon>
        <taxon>Pseudomonadati</taxon>
        <taxon>Pseudomonadota</taxon>
        <taxon>Betaproteobacteria</taxon>
        <taxon>Neisseriales</taxon>
        <taxon>Leeiaceae</taxon>
        <taxon>Leeia</taxon>
    </lineage>
</organism>
<sequence>MRATLVTPDGGGTYPGILLLHTSSGFEQADITYAEKLAQAGYVVLVPEFLSAYGITAKTRQITFTSKAEPIYNDFVAALDTLSHLPKVAGHKIGAIGFSNGGYFSMWLAATNKVQAGISYYGALSGAGSDKSLERFSATFNSTSAPVLILHGTNDATVPVSAAKRLDSIVASSNTKHETHFYEGADHRFERDDSDANNAAAKDAWIHTLSFFRQYLN</sequence>
<dbReference type="Proteomes" id="UP001165395">
    <property type="component" value="Unassembled WGS sequence"/>
</dbReference>
<dbReference type="Pfam" id="PF01738">
    <property type="entry name" value="DLH"/>
    <property type="match status" value="1"/>
</dbReference>
<name>A0ABS8DB18_9NEIS</name>
<proteinExistence type="predicted"/>
<dbReference type="PROSITE" id="PS00708">
    <property type="entry name" value="PRO_ENDOPEP_SER"/>
    <property type="match status" value="1"/>
</dbReference>
<gene>
    <name evidence="3" type="ORF">LIN78_17780</name>
</gene>
<dbReference type="EMBL" id="JAJBZT010000019">
    <property type="protein sequence ID" value="MCB6185400.1"/>
    <property type="molecule type" value="Genomic_DNA"/>
</dbReference>
<reference evidence="3" key="1">
    <citation type="submission" date="2021-10" db="EMBL/GenBank/DDBJ databases">
        <title>The complete genome sequence of Leeia sp. TBRC 13508.</title>
        <authorList>
            <person name="Charoenyingcharoen P."/>
            <person name="Yukphan P."/>
        </authorList>
    </citation>
    <scope>NUCLEOTIDE SEQUENCE</scope>
    <source>
        <strain evidence="3">TBRC 13508</strain>
    </source>
</reference>
<evidence type="ECO:0000259" key="2">
    <source>
        <dbReference type="Pfam" id="PF01738"/>
    </source>
</evidence>
<dbReference type="InterPro" id="IPR002471">
    <property type="entry name" value="Pept_S9_AS"/>
</dbReference>
<protein>
    <submittedName>
        <fullName evidence="3">Dienelactone hydrolase family protein</fullName>
    </submittedName>
</protein>
<dbReference type="PANTHER" id="PTHR46623:SF6">
    <property type="entry name" value="ALPHA_BETA-HYDROLASES SUPERFAMILY PROTEIN"/>
    <property type="match status" value="1"/>
</dbReference>
<evidence type="ECO:0000313" key="4">
    <source>
        <dbReference type="Proteomes" id="UP001165395"/>
    </source>
</evidence>
<dbReference type="InterPro" id="IPR051049">
    <property type="entry name" value="Dienelactone_hydrolase-like"/>
</dbReference>
<feature type="domain" description="Dienelactone hydrolase" evidence="2">
    <location>
        <begin position="1"/>
        <end position="216"/>
    </location>
</feature>
<dbReference type="GO" id="GO:0016787">
    <property type="term" value="F:hydrolase activity"/>
    <property type="evidence" value="ECO:0007669"/>
    <property type="project" value="UniProtKB-KW"/>
</dbReference>
<dbReference type="Gene3D" id="3.40.50.1820">
    <property type="entry name" value="alpha/beta hydrolase"/>
    <property type="match status" value="1"/>
</dbReference>
<keyword evidence="1 3" id="KW-0378">Hydrolase</keyword>